<dbReference type="OrthoDB" id="9806345at2"/>
<evidence type="ECO:0000256" key="1">
    <source>
        <dbReference type="ARBA" id="ARBA00022679"/>
    </source>
</evidence>
<evidence type="ECO:0000256" key="3">
    <source>
        <dbReference type="ARBA" id="ARBA00022777"/>
    </source>
</evidence>
<accession>A0A1W9Z0X9</accession>
<dbReference type="EMBL" id="MVHJ01000004">
    <property type="protein sequence ID" value="ORA05998.1"/>
    <property type="molecule type" value="Genomic_DNA"/>
</dbReference>
<dbReference type="PANTHER" id="PTHR28629">
    <property type="entry name" value="TRIOKINASE/FMN CYCLASE"/>
    <property type="match status" value="1"/>
</dbReference>
<dbReference type="PROSITE" id="PS51480">
    <property type="entry name" value="DHAL"/>
    <property type="match status" value="1"/>
</dbReference>
<feature type="domain" description="DhaK" evidence="6">
    <location>
        <begin position="7"/>
        <end position="327"/>
    </location>
</feature>
<evidence type="ECO:0000313" key="8">
    <source>
        <dbReference type="Proteomes" id="UP000192366"/>
    </source>
</evidence>
<proteinExistence type="predicted"/>
<keyword evidence="3 7" id="KW-0418">Kinase</keyword>
<keyword evidence="1" id="KW-0808">Transferase</keyword>
<dbReference type="SUPFAM" id="SSF101473">
    <property type="entry name" value="DhaL-like"/>
    <property type="match status" value="1"/>
</dbReference>
<keyword evidence="4" id="KW-0067">ATP-binding</keyword>
<dbReference type="Pfam" id="PF02733">
    <property type="entry name" value="Dak1"/>
    <property type="match status" value="1"/>
</dbReference>
<dbReference type="InterPro" id="IPR036117">
    <property type="entry name" value="DhaL_dom_sf"/>
</dbReference>
<dbReference type="Gene3D" id="1.25.40.340">
    <property type="match status" value="1"/>
</dbReference>
<gene>
    <name evidence="7" type="ORF">BST17_06560</name>
</gene>
<dbReference type="NCBIfam" id="NF011049">
    <property type="entry name" value="PRK14479.1"/>
    <property type="match status" value="1"/>
</dbReference>
<dbReference type="RefSeq" id="WP_083056328.1">
    <property type="nucleotide sequence ID" value="NZ_JACKVM010000008.1"/>
</dbReference>
<evidence type="ECO:0000256" key="4">
    <source>
        <dbReference type="ARBA" id="ARBA00022840"/>
    </source>
</evidence>
<dbReference type="STRING" id="564198.BST17_06560"/>
<feature type="domain" description="DhaL" evidence="5">
    <location>
        <begin position="364"/>
        <end position="566"/>
    </location>
</feature>
<evidence type="ECO:0000259" key="6">
    <source>
        <dbReference type="PROSITE" id="PS51481"/>
    </source>
</evidence>
<dbReference type="InterPro" id="IPR004007">
    <property type="entry name" value="DhaL_dom"/>
</dbReference>
<dbReference type="Gene3D" id="3.40.50.10440">
    <property type="entry name" value="Dihydroxyacetone kinase, domain 1"/>
    <property type="match status" value="1"/>
</dbReference>
<reference evidence="7 8" key="1">
    <citation type="submission" date="2017-02" db="EMBL/GenBank/DDBJ databases">
        <title>The new phylogeny of genus Mycobacterium.</title>
        <authorList>
            <person name="Tortoli E."/>
            <person name="Trovato A."/>
            <person name="Cirillo D.M."/>
        </authorList>
    </citation>
    <scope>NUCLEOTIDE SEQUENCE [LARGE SCALE GENOMIC DNA]</scope>
    <source>
        <strain evidence="7 8">DSM 45578</strain>
    </source>
</reference>
<dbReference type="GO" id="GO:0019563">
    <property type="term" value="P:glycerol catabolic process"/>
    <property type="evidence" value="ECO:0007669"/>
    <property type="project" value="TreeGrafter"/>
</dbReference>
<dbReference type="GO" id="GO:0005524">
    <property type="term" value="F:ATP binding"/>
    <property type="evidence" value="ECO:0007669"/>
    <property type="project" value="UniProtKB-KW"/>
</dbReference>
<dbReference type="SMART" id="SM01120">
    <property type="entry name" value="Dak2"/>
    <property type="match status" value="1"/>
</dbReference>
<protein>
    <submittedName>
        <fullName evidence="7">D-erythrulose kinase</fullName>
    </submittedName>
</protein>
<name>A0A1W9Z0X9_MYCBA</name>
<comment type="caution">
    <text evidence="7">The sequence shown here is derived from an EMBL/GenBank/DDBJ whole genome shotgun (WGS) entry which is preliminary data.</text>
</comment>
<dbReference type="Proteomes" id="UP000192366">
    <property type="component" value="Unassembled WGS sequence"/>
</dbReference>
<organism evidence="7 8">
    <name type="scientific">Mycolicibacterium bacteremicum</name>
    <name type="common">Mycobacterium bacteremicum</name>
    <dbReference type="NCBI Taxonomy" id="564198"/>
    <lineage>
        <taxon>Bacteria</taxon>
        <taxon>Bacillati</taxon>
        <taxon>Actinomycetota</taxon>
        <taxon>Actinomycetes</taxon>
        <taxon>Mycobacteriales</taxon>
        <taxon>Mycobacteriaceae</taxon>
        <taxon>Mycolicibacterium</taxon>
    </lineage>
</organism>
<dbReference type="FunFam" id="3.40.50.10440:FF:000003">
    <property type="entry name" value="Homodimeric dihydroxyacetone kinase"/>
    <property type="match status" value="1"/>
</dbReference>
<dbReference type="GO" id="GO:0005829">
    <property type="term" value="C:cytosol"/>
    <property type="evidence" value="ECO:0007669"/>
    <property type="project" value="TreeGrafter"/>
</dbReference>
<dbReference type="AlphaFoldDB" id="A0A1W9Z0X9"/>
<dbReference type="PROSITE" id="PS51481">
    <property type="entry name" value="DHAK"/>
    <property type="match status" value="1"/>
</dbReference>
<keyword evidence="2" id="KW-0547">Nucleotide-binding</keyword>
<dbReference type="InterPro" id="IPR050861">
    <property type="entry name" value="Dihydroxyacetone_Kinase"/>
</dbReference>
<dbReference type="FunFam" id="1.25.40.340:FF:000002">
    <property type="entry name" value="Dihydroxyacetone kinase, L subunit"/>
    <property type="match status" value="1"/>
</dbReference>
<evidence type="ECO:0000256" key="2">
    <source>
        <dbReference type="ARBA" id="ARBA00022741"/>
    </source>
</evidence>
<evidence type="ECO:0000313" key="7">
    <source>
        <dbReference type="EMBL" id="ORA05998.1"/>
    </source>
</evidence>
<dbReference type="Gene3D" id="3.30.1180.20">
    <property type="entry name" value="Dihydroxyacetone kinase, domain 2"/>
    <property type="match status" value="1"/>
</dbReference>
<dbReference type="Pfam" id="PF02734">
    <property type="entry name" value="Dak2"/>
    <property type="match status" value="1"/>
</dbReference>
<dbReference type="SUPFAM" id="SSF82549">
    <property type="entry name" value="DAK1/DegV-like"/>
    <property type="match status" value="1"/>
</dbReference>
<sequence>MTRLFNDPATFTEDMLAGFLDANAHHVSGVPGGVVRATATPPGKVAVVVGGGSGHYPAFCGVVGHGFADGAVVGNIFTSPSAQEAASVARAAHGDAGVLFLTGNYAGDVMNFGLAVSQLQSEGIDARFLVVTDDIASAAAEDITKRRGIAGDFTVFRCAGAAAEEGADLDTVERTAAKANAATRTLGVAFDGCTLPGAPQPLFTVQAGQMDLGLGIHGEPGVSSHAMPTATELAELLVAGVLAEKPAGASERVAVILNGLGRTKYEELFVVWKTVAARLAGSGHTVVSPEVGELVTSLDMAGCSLTVMWLDDELERLWTSPCDTPAYRKGRVTAAMAPRRTTAAAATSATVITAGDEHSCRVGAAVAQGISRIAAQMRHAEAELGRIDAVAGDGDHGRGMVKGSTAAAAAAAATVQEAGGTAAVLATAGEAWAAKAGGTSGVLWGAALSAAGDRLGNAGVPADRDVAAALRAGHDALTTLGGARPGDKTMLDALGPFVDSVETAVARGSDWRTAWLESVEVAQKAAAATAELRPKVGRARPLAERSVGTPDAGAISLAMCIQTVADLIEGAAVPPRSEAEQE</sequence>
<dbReference type="GO" id="GO:0006796">
    <property type="term" value="P:phosphate-containing compound metabolic process"/>
    <property type="evidence" value="ECO:0007669"/>
    <property type="project" value="UniProtKB-ARBA"/>
</dbReference>
<dbReference type="InterPro" id="IPR004006">
    <property type="entry name" value="DhaK_dom"/>
</dbReference>
<dbReference type="GO" id="GO:0004371">
    <property type="term" value="F:glycerone kinase activity"/>
    <property type="evidence" value="ECO:0007669"/>
    <property type="project" value="InterPro"/>
</dbReference>
<dbReference type="PANTHER" id="PTHR28629:SF4">
    <property type="entry name" value="TRIOKINASE_FMN CYCLASE"/>
    <property type="match status" value="1"/>
</dbReference>
<evidence type="ECO:0000259" key="5">
    <source>
        <dbReference type="PROSITE" id="PS51480"/>
    </source>
</evidence>
<keyword evidence="8" id="KW-1185">Reference proteome</keyword>